<dbReference type="RefSeq" id="WP_036580542.1">
    <property type="nucleotide sequence ID" value="NZ_KK082131.1"/>
</dbReference>
<evidence type="ECO:0000313" key="2">
    <source>
        <dbReference type="EMBL" id="EXX89085.1"/>
    </source>
</evidence>
<dbReference type="Pfam" id="PF13524">
    <property type="entry name" value="Glyco_trans_1_2"/>
    <property type="match status" value="1"/>
</dbReference>
<dbReference type="EMBL" id="JFHU01000108">
    <property type="protein sequence ID" value="EXX89085.1"/>
    <property type="molecule type" value="Genomic_DNA"/>
</dbReference>
<organism evidence="2 3">
    <name type="scientific">Paenibacillus darwinianus</name>
    <dbReference type="NCBI Taxonomy" id="1380763"/>
    <lineage>
        <taxon>Bacteria</taxon>
        <taxon>Bacillati</taxon>
        <taxon>Bacillota</taxon>
        <taxon>Bacilli</taxon>
        <taxon>Bacillales</taxon>
        <taxon>Paenibacillaceae</taxon>
        <taxon>Paenibacillus</taxon>
    </lineage>
</organism>
<dbReference type="OrthoDB" id="110463at2"/>
<proteinExistence type="predicted"/>
<dbReference type="AlphaFoldDB" id="A0A9W5W792"/>
<accession>A0A9W5W792</accession>
<name>A0A9W5W792_9BACL</name>
<evidence type="ECO:0000313" key="3">
    <source>
        <dbReference type="Proteomes" id="UP000053750"/>
    </source>
</evidence>
<feature type="domain" description="Spore protein YkvP/CgeB glycosyl transferase-like" evidence="1">
    <location>
        <begin position="213"/>
        <end position="371"/>
    </location>
</feature>
<keyword evidence="3" id="KW-1185">Reference proteome</keyword>
<reference evidence="2 3" key="1">
    <citation type="submission" date="2014-02" db="EMBL/GenBank/DDBJ databases">
        <title>Genome sequence of Paenibacillus darwinianus reveals adaptive mechanisms for survival in Antarctic soils.</title>
        <authorList>
            <person name="Dsouza M."/>
            <person name="Taylor M.W."/>
            <person name="Turner S.J."/>
            <person name="Aislabie J."/>
        </authorList>
    </citation>
    <scope>NUCLEOTIDE SEQUENCE [LARGE SCALE GENOMIC DNA]</scope>
    <source>
        <strain evidence="2 3">CE1</strain>
    </source>
</reference>
<gene>
    <name evidence="2" type="ORF">BG53_00660</name>
</gene>
<comment type="caution">
    <text evidence="2">The sequence shown here is derived from an EMBL/GenBank/DDBJ whole genome shotgun (WGS) entry which is preliminary data.</text>
</comment>
<dbReference type="Proteomes" id="UP000053750">
    <property type="component" value="Unassembled WGS sequence"/>
</dbReference>
<evidence type="ECO:0000259" key="1">
    <source>
        <dbReference type="Pfam" id="PF13524"/>
    </source>
</evidence>
<dbReference type="InterPro" id="IPR055259">
    <property type="entry name" value="YkvP/CgeB_Glyco_trans-like"/>
</dbReference>
<sequence length="377" mass="42955">MSAVSRIRNRRSIGLARIRNWSRGRLDGYAAGWRDGYRLGACGHAVRLGAVMPAVRPLHILFVATGKGFPYSPLDEAVTVTLKGMVARLTVTRKETVVRDAAALRPDLVLVLDGLDFDIARVDAIRALGLRTAIWFTDDPYYTDITSVLAQHFDDVFTLEQSCVEYYRSIGCGRVHHLPLGVHPAVFRPLNPPPERRRDICFVGSAYWNRVDFFDSITDYLEGKNVWISGIWWERLQNYKRLARQIELNKWMDPKETAMTYNGAKIVINLHRSPYDAEFNRNGARINAVSANPRTFEISACATLQMTDIRDGLSSCYVPGVEIETYASAEELTAKIDYYLANEEHRQAIALRGLYRTMRDHTYANRLDRMLSLLFEQ</sequence>
<protein>
    <submittedName>
        <fullName evidence="2">Spore maturation protein cgeB</fullName>
    </submittedName>
</protein>
<dbReference type="SUPFAM" id="SSF53756">
    <property type="entry name" value="UDP-Glycosyltransferase/glycogen phosphorylase"/>
    <property type="match status" value="1"/>
</dbReference>